<evidence type="ECO:0000313" key="7">
    <source>
        <dbReference type="Proteomes" id="UP000031668"/>
    </source>
</evidence>
<proteinExistence type="predicted"/>
<dbReference type="GO" id="GO:0004197">
    <property type="term" value="F:cysteine-type endopeptidase activity"/>
    <property type="evidence" value="ECO:0007669"/>
    <property type="project" value="InterPro"/>
</dbReference>
<dbReference type="GO" id="GO:0006508">
    <property type="term" value="P:proteolysis"/>
    <property type="evidence" value="ECO:0007669"/>
    <property type="project" value="InterPro"/>
</dbReference>
<name>A0A0C2N3M1_THEKT</name>
<dbReference type="PROSITE" id="PS51700">
    <property type="entry name" value="SEPARIN"/>
    <property type="match status" value="1"/>
</dbReference>
<comment type="caution">
    <text evidence="6">The sequence shown here is derived from an EMBL/GenBank/DDBJ whole genome shotgun (WGS) entry which is preliminary data.</text>
</comment>
<dbReference type="InterPro" id="IPR030397">
    <property type="entry name" value="SEPARIN_core_dom"/>
</dbReference>
<dbReference type="InterPro" id="IPR005314">
    <property type="entry name" value="Peptidase_C50"/>
</dbReference>
<keyword evidence="7" id="KW-1185">Reference proteome</keyword>
<dbReference type="GO" id="GO:0051307">
    <property type="term" value="P:meiotic chromosome separation"/>
    <property type="evidence" value="ECO:0007669"/>
    <property type="project" value="TreeGrafter"/>
</dbReference>
<dbReference type="EC" id="3.4.22.49" evidence="2"/>
<evidence type="ECO:0000256" key="1">
    <source>
        <dbReference type="ARBA" id="ARBA00000451"/>
    </source>
</evidence>
<gene>
    <name evidence="6" type="ORF">RF11_13187</name>
</gene>
<dbReference type="PANTHER" id="PTHR12792">
    <property type="entry name" value="EXTRA SPINDLE POLES 1-RELATED"/>
    <property type="match status" value="1"/>
</dbReference>
<reference evidence="6 7" key="1">
    <citation type="journal article" date="2014" name="Genome Biol. Evol.">
        <title>The genome of the myxosporean Thelohanellus kitauei shows adaptations to nutrient acquisition within its fish host.</title>
        <authorList>
            <person name="Yang Y."/>
            <person name="Xiong J."/>
            <person name="Zhou Z."/>
            <person name="Huo F."/>
            <person name="Miao W."/>
            <person name="Ran C."/>
            <person name="Liu Y."/>
            <person name="Zhang J."/>
            <person name="Feng J."/>
            <person name="Wang M."/>
            <person name="Wang M."/>
            <person name="Wang L."/>
            <person name="Yao B."/>
        </authorList>
    </citation>
    <scope>NUCLEOTIDE SEQUENCE [LARGE SCALE GENOMIC DNA]</scope>
    <source>
        <strain evidence="6">Wuqing</strain>
    </source>
</reference>
<evidence type="ECO:0000259" key="5">
    <source>
        <dbReference type="PROSITE" id="PS51700"/>
    </source>
</evidence>
<keyword evidence="4" id="KW-0159">Chromosome partition</keyword>
<dbReference type="GO" id="GO:0005634">
    <property type="term" value="C:nucleus"/>
    <property type="evidence" value="ECO:0007669"/>
    <property type="project" value="InterPro"/>
</dbReference>
<dbReference type="GO" id="GO:0005737">
    <property type="term" value="C:cytoplasm"/>
    <property type="evidence" value="ECO:0007669"/>
    <property type="project" value="TreeGrafter"/>
</dbReference>
<dbReference type="OrthoDB" id="10255632at2759"/>
<organism evidence="6 7">
    <name type="scientific">Thelohanellus kitauei</name>
    <name type="common">Myxosporean</name>
    <dbReference type="NCBI Taxonomy" id="669202"/>
    <lineage>
        <taxon>Eukaryota</taxon>
        <taxon>Metazoa</taxon>
        <taxon>Cnidaria</taxon>
        <taxon>Myxozoa</taxon>
        <taxon>Myxosporea</taxon>
        <taxon>Bivalvulida</taxon>
        <taxon>Platysporina</taxon>
        <taxon>Myxobolidae</taxon>
        <taxon>Thelohanellus</taxon>
    </lineage>
</organism>
<dbReference type="Proteomes" id="UP000031668">
    <property type="component" value="Unassembled WGS sequence"/>
</dbReference>
<dbReference type="OMA" id="KCHATAI"/>
<evidence type="ECO:0000256" key="2">
    <source>
        <dbReference type="ARBA" id="ARBA00012489"/>
    </source>
</evidence>
<accession>A0A0C2N3M1</accession>
<feature type="domain" description="Peptidase C50" evidence="5">
    <location>
        <begin position="27"/>
        <end position="122"/>
    </location>
</feature>
<sequence>MPSLYSISLSLHNWKEKLKDGHVYLDGDRCYFVLNPGQNLDRTQKFFEDTFKSIPRWTGLISKPPTENECLAALQNHDLFLYCGHGNGKQYIKNDFLKKCVCKAVPILMGCYSAKLYKYKDGDPMGTVYYYLMTGSPAVVANLWGVTDKDIDQFLNNVLYDILKNSVSVAESVAKNRSICHLKNLNGAAPIVYGIPVKFSFVDYPQPSKC</sequence>
<evidence type="ECO:0000256" key="3">
    <source>
        <dbReference type="ARBA" id="ARBA00022801"/>
    </source>
</evidence>
<dbReference type="Pfam" id="PF03568">
    <property type="entry name" value="Separin_C"/>
    <property type="match status" value="1"/>
</dbReference>
<dbReference type="AlphaFoldDB" id="A0A0C2N3M1"/>
<evidence type="ECO:0000256" key="4">
    <source>
        <dbReference type="ARBA" id="ARBA00022829"/>
    </source>
</evidence>
<dbReference type="EMBL" id="JWZT01001930">
    <property type="protein sequence ID" value="KII70930.1"/>
    <property type="molecule type" value="Genomic_DNA"/>
</dbReference>
<protein>
    <recommendedName>
        <fullName evidence="2">separase</fullName>
        <ecNumber evidence="2">3.4.22.49</ecNumber>
    </recommendedName>
</protein>
<comment type="catalytic activity">
    <reaction evidence="1">
        <text>All bonds known to be hydrolyzed by this endopeptidase have arginine in P1 and an acidic residue in P4. P6 is often occupied by an acidic residue or by a hydroxy-amino-acid residue, the phosphorylation of which enhances cleavage.</text>
        <dbReference type="EC" id="3.4.22.49"/>
    </reaction>
</comment>
<dbReference type="GO" id="GO:0072686">
    <property type="term" value="C:mitotic spindle"/>
    <property type="evidence" value="ECO:0007669"/>
    <property type="project" value="TreeGrafter"/>
</dbReference>
<dbReference type="MEROPS" id="C50.005"/>
<keyword evidence="3" id="KW-0378">Hydrolase</keyword>
<evidence type="ECO:0000313" key="6">
    <source>
        <dbReference type="EMBL" id="KII70930.1"/>
    </source>
</evidence>
<dbReference type="PANTHER" id="PTHR12792:SF0">
    <property type="entry name" value="SEPARIN"/>
    <property type="match status" value="1"/>
</dbReference>